<dbReference type="GO" id="GO:0000160">
    <property type="term" value="P:phosphorelay signal transduction system"/>
    <property type="evidence" value="ECO:0007669"/>
    <property type="project" value="InterPro"/>
</dbReference>
<evidence type="ECO:0000256" key="1">
    <source>
        <dbReference type="PROSITE-ProRule" id="PRU00169"/>
    </source>
</evidence>
<feature type="region of interest" description="Disordered" evidence="2">
    <location>
        <begin position="113"/>
        <end position="132"/>
    </location>
</feature>
<feature type="compositionally biased region" description="Low complexity" evidence="2">
    <location>
        <begin position="113"/>
        <end position="126"/>
    </location>
</feature>
<name>A0A9X8HJP0_PSEPU</name>
<dbReference type="EMBL" id="RJUR01000013">
    <property type="protein sequence ID" value="ROQ49855.1"/>
    <property type="molecule type" value="Genomic_DNA"/>
</dbReference>
<evidence type="ECO:0000313" key="4">
    <source>
        <dbReference type="EMBL" id="ROQ49855.1"/>
    </source>
</evidence>
<feature type="modified residue" description="4-aspartylphosphate" evidence="1">
    <location>
        <position position="56"/>
    </location>
</feature>
<evidence type="ECO:0000256" key="2">
    <source>
        <dbReference type="SAM" id="MobiDB-lite"/>
    </source>
</evidence>
<dbReference type="AlphaFoldDB" id="A0A9X8HJP0"/>
<dbReference type="PROSITE" id="PS50110">
    <property type="entry name" value="RESPONSE_REGULATORY"/>
    <property type="match status" value="1"/>
</dbReference>
<dbReference type="SUPFAM" id="SSF52172">
    <property type="entry name" value="CheY-like"/>
    <property type="match status" value="1"/>
</dbReference>
<comment type="caution">
    <text evidence="4">The sequence shown here is derived from an EMBL/GenBank/DDBJ whole genome shotgun (WGS) entry which is preliminary data.</text>
</comment>
<protein>
    <submittedName>
        <fullName evidence="4">Response regulator receiver domain-containing protein</fullName>
    </submittedName>
</protein>
<feature type="domain" description="Response regulatory" evidence="3">
    <location>
        <begin position="5"/>
        <end position="126"/>
    </location>
</feature>
<proteinExistence type="predicted"/>
<sequence length="132" mass="14165">MRSLKVLLLEPHAYRLMNLHQMLNGLGIYDVRVAETTLQAHGVLERRGPVDIVICDPLSPEHDGMGFVEHLALHGLASALIVLSGARRSVLQGVVELIELSGLRVLGSTPAPASPSQLHPLLLQHPEAGPVA</sequence>
<organism evidence="4 5">
    <name type="scientific">Pseudomonas putida</name>
    <name type="common">Arthrobacter siderocapsulatus</name>
    <dbReference type="NCBI Taxonomy" id="303"/>
    <lineage>
        <taxon>Bacteria</taxon>
        <taxon>Pseudomonadati</taxon>
        <taxon>Pseudomonadota</taxon>
        <taxon>Gammaproteobacteria</taxon>
        <taxon>Pseudomonadales</taxon>
        <taxon>Pseudomonadaceae</taxon>
        <taxon>Pseudomonas</taxon>
    </lineage>
</organism>
<dbReference type="InterPro" id="IPR011006">
    <property type="entry name" value="CheY-like_superfamily"/>
</dbReference>
<keyword evidence="1" id="KW-0597">Phosphoprotein</keyword>
<dbReference type="Proteomes" id="UP000269115">
    <property type="component" value="Unassembled WGS sequence"/>
</dbReference>
<dbReference type="Gene3D" id="3.40.50.2300">
    <property type="match status" value="1"/>
</dbReference>
<dbReference type="RefSeq" id="WP_054915028.1">
    <property type="nucleotide sequence ID" value="NZ_LKGZ01000034.1"/>
</dbReference>
<accession>A0A9X8HJP0</accession>
<reference evidence="4 5" key="1">
    <citation type="submission" date="2018-11" db="EMBL/GenBank/DDBJ databases">
        <title>Genomic analyses of the natural microbiome of Caenorhabditis elegans.</title>
        <authorList>
            <person name="Samuel B."/>
        </authorList>
    </citation>
    <scope>NUCLEOTIDE SEQUENCE [LARGE SCALE GENOMIC DNA]</scope>
    <source>
        <strain evidence="4 5">BIGb0473</strain>
    </source>
</reference>
<dbReference type="InterPro" id="IPR001789">
    <property type="entry name" value="Sig_transdc_resp-reg_receiver"/>
</dbReference>
<evidence type="ECO:0000313" key="5">
    <source>
        <dbReference type="Proteomes" id="UP000269115"/>
    </source>
</evidence>
<evidence type="ECO:0000259" key="3">
    <source>
        <dbReference type="PROSITE" id="PS50110"/>
    </source>
</evidence>
<gene>
    <name evidence="4" type="ORF">EDF85_2640</name>
</gene>